<dbReference type="GO" id="GO:0032259">
    <property type="term" value="P:methylation"/>
    <property type="evidence" value="ECO:0007669"/>
    <property type="project" value="UniProtKB-KW"/>
</dbReference>
<evidence type="ECO:0000256" key="2">
    <source>
        <dbReference type="ARBA" id="ARBA00022679"/>
    </source>
</evidence>
<dbReference type="CDD" id="cd02440">
    <property type="entry name" value="AdoMet_MTases"/>
    <property type="match status" value="1"/>
</dbReference>
<gene>
    <name evidence="4" type="ORF">OG327_32000</name>
</gene>
<dbReference type="InterPro" id="IPR051052">
    <property type="entry name" value="Diverse_substrate_MTase"/>
</dbReference>
<sequence>MSPLEYDALTGWDDDTTAETYAAFTRAYPMYSASSRDLAARAALTGSRTVVDLCGGTGTTAEAILALAPTDATVISLDSSAAMQRIGRRVLTDPRVTWINAPAEALADHVPAHSVDAVVCNSALWKTDVASVVTAVHHVLRPGGRFAFNIGGTFAGVTHPDALDPPTGHSLTTLIHQIATRDYGITPPSAVVPPKLPLPTVTRILADAGLALVTAEVTGQRTTTAERAAWLSIPVFAHPEGALSYEQKMAILKEASDQARPNDVTVTSWLVLVAEVPRELA</sequence>
<protein>
    <submittedName>
        <fullName evidence="4">Class I SAM-dependent methyltransferase</fullName>
    </submittedName>
</protein>
<dbReference type="Pfam" id="PF13649">
    <property type="entry name" value="Methyltransf_25"/>
    <property type="match status" value="1"/>
</dbReference>
<dbReference type="InterPro" id="IPR029063">
    <property type="entry name" value="SAM-dependent_MTases_sf"/>
</dbReference>
<keyword evidence="2" id="KW-0808">Transferase</keyword>
<evidence type="ECO:0000313" key="4">
    <source>
        <dbReference type="EMBL" id="WTU77581.1"/>
    </source>
</evidence>
<keyword evidence="1 4" id="KW-0489">Methyltransferase</keyword>
<dbReference type="Gene3D" id="3.40.50.150">
    <property type="entry name" value="Vaccinia Virus protein VP39"/>
    <property type="match status" value="1"/>
</dbReference>
<dbReference type="SUPFAM" id="SSF53335">
    <property type="entry name" value="S-adenosyl-L-methionine-dependent methyltransferases"/>
    <property type="match status" value="1"/>
</dbReference>
<dbReference type="AlphaFoldDB" id="A0AAU2JZR1"/>
<accession>A0AAU2JZR1</accession>
<proteinExistence type="predicted"/>
<evidence type="ECO:0000256" key="1">
    <source>
        <dbReference type="ARBA" id="ARBA00022603"/>
    </source>
</evidence>
<dbReference type="GO" id="GO:0008168">
    <property type="term" value="F:methyltransferase activity"/>
    <property type="evidence" value="ECO:0007669"/>
    <property type="project" value="UniProtKB-KW"/>
</dbReference>
<dbReference type="InterPro" id="IPR041698">
    <property type="entry name" value="Methyltransf_25"/>
</dbReference>
<dbReference type="EMBL" id="CP108264">
    <property type="protein sequence ID" value="WTU77581.1"/>
    <property type="molecule type" value="Genomic_DNA"/>
</dbReference>
<feature type="domain" description="Methyltransferase" evidence="3">
    <location>
        <begin position="50"/>
        <end position="144"/>
    </location>
</feature>
<organism evidence="4">
    <name type="scientific">Streptomyces sp. NBC_00049</name>
    <dbReference type="NCBI Taxonomy" id="2903617"/>
    <lineage>
        <taxon>Bacteria</taxon>
        <taxon>Bacillati</taxon>
        <taxon>Actinomycetota</taxon>
        <taxon>Actinomycetes</taxon>
        <taxon>Kitasatosporales</taxon>
        <taxon>Streptomycetaceae</taxon>
        <taxon>Streptomyces</taxon>
    </lineage>
</organism>
<dbReference type="PANTHER" id="PTHR44942:SF4">
    <property type="entry name" value="METHYLTRANSFERASE TYPE 11 DOMAIN-CONTAINING PROTEIN"/>
    <property type="match status" value="1"/>
</dbReference>
<name>A0AAU2JZR1_9ACTN</name>
<evidence type="ECO:0000259" key="3">
    <source>
        <dbReference type="Pfam" id="PF13649"/>
    </source>
</evidence>
<reference evidence="4" key="1">
    <citation type="submission" date="2022-10" db="EMBL/GenBank/DDBJ databases">
        <title>The complete genomes of actinobacterial strains from the NBC collection.</title>
        <authorList>
            <person name="Joergensen T.S."/>
            <person name="Alvarez Arevalo M."/>
            <person name="Sterndorff E.B."/>
            <person name="Faurdal D."/>
            <person name="Vuksanovic O."/>
            <person name="Mourched A.-S."/>
            <person name="Charusanti P."/>
            <person name="Shaw S."/>
            <person name="Blin K."/>
            <person name="Weber T."/>
        </authorList>
    </citation>
    <scope>NUCLEOTIDE SEQUENCE</scope>
    <source>
        <strain evidence="4">NBC_00049</strain>
    </source>
</reference>
<dbReference type="PANTHER" id="PTHR44942">
    <property type="entry name" value="METHYLTRANSF_11 DOMAIN-CONTAINING PROTEIN"/>
    <property type="match status" value="1"/>
</dbReference>